<organism evidence="1 2">
    <name type="scientific">Scopulibacillus darangshiensis</name>
    <dbReference type="NCBI Taxonomy" id="442528"/>
    <lineage>
        <taxon>Bacteria</taxon>
        <taxon>Bacillati</taxon>
        <taxon>Bacillota</taxon>
        <taxon>Bacilli</taxon>
        <taxon>Bacillales</taxon>
        <taxon>Sporolactobacillaceae</taxon>
        <taxon>Scopulibacillus</taxon>
    </lineage>
</organism>
<dbReference type="AlphaFoldDB" id="A0A4R2NTW7"/>
<dbReference type="Proteomes" id="UP000295416">
    <property type="component" value="Unassembled WGS sequence"/>
</dbReference>
<sequence>MNIGVEVIVVVVSAFAGCGYPNYEGNAVVTIVLAGGYIFDEIVLPDTKNSVTKVILKNTFQQTKRSEFPSYSPCLPKWANT</sequence>
<reference evidence="1 2" key="1">
    <citation type="submission" date="2019-03" db="EMBL/GenBank/DDBJ databases">
        <title>Genomic Encyclopedia of Type Strains, Phase IV (KMG-IV): sequencing the most valuable type-strain genomes for metagenomic binning, comparative biology and taxonomic classification.</title>
        <authorList>
            <person name="Goeker M."/>
        </authorList>
    </citation>
    <scope>NUCLEOTIDE SEQUENCE [LARGE SCALE GENOMIC DNA]</scope>
    <source>
        <strain evidence="1 2">DSM 19377</strain>
    </source>
</reference>
<name>A0A4R2NTW7_9BACL</name>
<accession>A0A4R2NTW7</accession>
<protein>
    <submittedName>
        <fullName evidence="1">Uncharacterized protein</fullName>
    </submittedName>
</protein>
<dbReference type="RefSeq" id="WP_132746810.1">
    <property type="nucleotide sequence ID" value="NZ_SLXK01000022.1"/>
</dbReference>
<keyword evidence="2" id="KW-1185">Reference proteome</keyword>
<gene>
    <name evidence="1" type="ORF">EV207_12211</name>
</gene>
<proteinExistence type="predicted"/>
<evidence type="ECO:0000313" key="2">
    <source>
        <dbReference type="Proteomes" id="UP000295416"/>
    </source>
</evidence>
<dbReference type="EMBL" id="SLXK01000022">
    <property type="protein sequence ID" value="TCP24908.1"/>
    <property type="molecule type" value="Genomic_DNA"/>
</dbReference>
<comment type="caution">
    <text evidence="1">The sequence shown here is derived from an EMBL/GenBank/DDBJ whole genome shotgun (WGS) entry which is preliminary data.</text>
</comment>
<evidence type="ECO:0000313" key="1">
    <source>
        <dbReference type="EMBL" id="TCP24908.1"/>
    </source>
</evidence>